<proteinExistence type="predicted"/>
<evidence type="ECO:0000256" key="1">
    <source>
        <dbReference type="SAM" id="MobiDB-lite"/>
    </source>
</evidence>
<evidence type="ECO:0000313" key="4">
    <source>
        <dbReference type="EMBL" id="KAG2434425.1"/>
    </source>
</evidence>
<dbReference type="GO" id="GO:0016592">
    <property type="term" value="C:mediator complex"/>
    <property type="evidence" value="ECO:0007669"/>
    <property type="project" value="TreeGrafter"/>
</dbReference>
<accession>A0A835W076</accession>
<evidence type="ECO:0000259" key="2">
    <source>
        <dbReference type="PROSITE" id="PS50090"/>
    </source>
</evidence>
<name>A0A835W076_9CHLO</name>
<gene>
    <name evidence="4" type="ORF">HYH02_012255</name>
</gene>
<dbReference type="InterPro" id="IPR051647">
    <property type="entry name" value="Mediator_comp_sub12"/>
</dbReference>
<dbReference type="OrthoDB" id="10593734at2759"/>
<evidence type="ECO:0000259" key="3">
    <source>
        <dbReference type="PROSITE" id="PS51294"/>
    </source>
</evidence>
<dbReference type="PROSITE" id="PS51294">
    <property type="entry name" value="HTH_MYB"/>
    <property type="match status" value="1"/>
</dbReference>
<dbReference type="InterPro" id="IPR001005">
    <property type="entry name" value="SANT/Myb"/>
</dbReference>
<dbReference type="SUPFAM" id="SSF46689">
    <property type="entry name" value="Homeodomain-like"/>
    <property type="match status" value="1"/>
</dbReference>
<dbReference type="Proteomes" id="UP000613740">
    <property type="component" value="Unassembled WGS sequence"/>
</dbReference>
<dbReference type="PROSITE" id="PS50090">
    <property type="entry name" value="MYB_LIKE"/>
    <property type="match status" value="1"/>
</dbReference>
<dbReference type="InterPro" id="IPR009057">
    <property type="entry name" value="Homeodomain-like_sf"/>
</dbReference>
<dbReference type="EMBL" id="JAEHOD010000057">
    <property type="protein sequence ID" value="KAG2434425.1"/>
    <property type="molecule type" value="Genomic_DNA"/>
</dbReference>
<dbReference type="CDD" id="cd00167">
    <property type="entry name" value="SANT"/>
    <property type="match status" value="1"/>
</dbReference>
<sequence length="636" mass="65652">MEACTKDAAPVKARASSSASSRRGRARVWTPEELIALIHTHAALGNKWCAIAKRFKSRTDNDCKNIFHSSMRAVKGTELNIALRTYAQLVGPNCDDAELRQRSAQKAIEAARHFEPDKDDGVDGTAGGSEDPDSTTGSPGPATSHEPVTGHQPAPLSGLTDPVVRSAAHAHVAFAGLSSGLAPAHTSSADGRPSPAACFPTLPPTPMMSYNQRTVSAPQQFAVAVKEEEPACSGPALGASSGAQIFANTASGVSNGVSALTCPPGAVYNTAANSTTATAVPSSRLLGALCWGPNAAAHTVPGIGGLTLASAAVPRSSPFDSTTAVRMLSSQPQPFLHHHLQFGGGAPDVLSQQQQQHQILLQQQIQMQQAQQLSNSGCWLGHLQGVMPVPMASLADGGVAGGQQLQHQLSEFVVRNALGQEAGVHDTGYNMIGCAGSLGAGAASVLSAPSACASEHSAAAQPVVSAMETKTEMFFDQTQLDTFAQSVPPQIQSGGWGFSNGACGAAGALSSCDQQVSMFSGASSGFMGTTAAHQQLGLQQQQYAQWPASGGSALPQSRLGGSPLLPVSAPAQQVQLLQPQQQQQPWAVTSPVVCMANPGKTADQNANLIQDIYQMMMAQPPDDDVDLDSAVAAAWQ</sequence>
<dbReference type="GO" id="GO:0045944">
    <property type="term" value="P:positive regulation of transcription by RNA polymerase II"/>
    <property type="evidence" value="ECO:0007669"/>
    <property type="project" value="TreeGrafter"/>
</dbReference>
<feature type="region of interest" description="Disordered" evidence="1">
    <location>
        <begin position="110"/>
        <end position="160"/>
    </location>
</feature>
<evidence type="ECO:0000313" key="5">
    <source>
        <dbReference type="Proteomes" id="UP000613740"/>
    </source>
</evidence>
<keyword evidence="5" id="KW-1185">Reference proteome</keyword>
<dbReference type="PANTHER" id="PTHR46007">
    <property type="entry name" value="MEDIATOR OF RNA POLYMERASE II TRANSCRIPTION SUBUNIT 12"/>
    <property type="match status" value="1"/>
</dbReference>
<dbReference type="InterPro" id="IPR017930">
    <property type="entry name" value="Myb_dom"/>
</dbReference>
<evidence type="ECO:0008006" key="6">
    <source>
        <dbReference type="Google" id="ProtNLM"/>
    </source>
</evidence>
<protein>
    <recommendedName>
        <fullName evidence="6">Myb-like domain-containing protein</fullName>
    </recommendedName>
</protein>
<dbReference type="AlphaFoldDB" id="A0A835W076"/>
<comment type="caution">
    <text evidence="4">The sequence shown here is derived from an EMBL/GenBank/DDBJ whole genome shotgun (WGS) entry which is preliminary data.</text>
</comment>
<feature type="region of interest" description="Disordered" evidence="1">
    <location>
        <begin position="1"/>
        <end position="24"/>
    </location>
</feature>
<dbReference type="PANTHER" id="PTHR46007:SF8">
    <property type="entry name" value="C2H2-TYPE DOMAIN-CONTAINING PROTEIN"/>
    <property type="match status" value="1"/>
</dbReference>
<dbReference type="GO" id="GO:0003713">
    <property type="term" value="F:transcription coactivator activity"/>
    <property type="evidence" value="ECO:0007669"/>
    <property type="project" value="TreeGrafter"/>
</dbReference>
<dbReference type="Gene3D" id="1.10.10.60">
    <property type="entry name" value="Homeodomain-like"/>
    <property type="match status" value="1"/>
</dbReference>
<feature type="compositionally biased region" description="Basic and acidic residues" evidence="1">
    <location>
        <begin position="110"/>
        <end position="121"/>
    </location>
</feature>
<feature type="domain" description="HTH myb-type" evidence="3">
    <location>
        <begin position="29"/>
        <end position="75"/>
    </location>
</feature>
<dbReference type="SMART" id="SM00717">
    <property type="entry name" value="SANT"/>
    <property type="match status" value="1"/>
</dbReference>
<organism evidence="4 5">
    <name type="scientific">Chlamydomonas schloesseri</name>
    <dbReference type="NCBI Taxonomy" id="2026947"/>
    <lineage>
        <taxon>Eukaryota</taxon>
        <taxon>Viridiplantae</taxon>
        <taxon>Chlorophyta</taxon>
        <taxon>core chlorophytes</taxon>
        <taxon>Chlorophyceae</taxon>
        <taxon>CS clade</taxon>
        <taxon>Chlamydomonadales</taxon>
        <taxon>Chlamydomonadaceae</taxon>
        <taxon>Chlamydomonas</taxon>
    </lineage>
</organism>
<reference evidence="4" key="1">
    <citation type="journal article" date="2020" name="bioRxiv">
        <title>Comparative genomics of Chlamydomonas.</title>
        <authorList>
            <person name="Craig R.J."/>
            <person name="Hasan A.R."/>
            <person name="Ness R.W."/>
            <person name="Keightley P.D."/>
        </authorList>
    </citation>
    <scope>NUCLEOTIDE SEQUENCE</scope>
    <source>
        <strain evidence="4">CCAP 11/173</strain>
    </source>
</reference>
<feature type="domain" description="Myb-like" evidence="2">
    <location>
        <begin position="29"/>
        <end position="71"/>
    </location>
</feature>
<dbReference type="Pfam" id="PF00249">
    <property type="entry name" value="Myb_DNA-binding"/>
    <property type="match status" value="1"/>
</dbReference>